<dbReference type="InterPro" id="IPR005471">
    <property type="entry name" value="Tscrpt_reg_IclR_N"/>
</dbReference>
<proteinExistence type="predicted"/>
<protein>
    <submittedName>
        <fullName evidence="6">Helix-turn-helix domain-containing protein</fullName>
    </submittedName>
</protein>
<keyword evidence="2" id="KW-0238">DNA-binding</keyword>
<dbReference type="SMART" id="SM00346">
    <property type="entry name" value="HTH_ICLR"/>
    <property type="match status" value="1"/>
</dbReference>
<evidence type="ECO:0000256" key="1">
    <source>
        <dbReference type="ARBA" id="ARBA00023015"/>
    </source>
</evidence>
<dbReference type="InterPro" id="IPR036388">
    <property type="entry name" value="WH-like_DNA-bd_sf"/>
</dbReference>
<name>A0A844BBR3_9BURK</name>
<gene>
    <name evidence="6" type="ORF">GHT07_17150</name>
</gene>
<feature type="domain" description="HTH iclR-type" evidence="4">
    <location>
        <begin position="20"/>
        <end position="82"/>
    </location>
</feature>
<dbReference type="OrthoDB" id="9807558at2"/>
<sequence>MVNISTRRKAASSTDRVQGAQAVFRAIELLKLVGLNHERGMTLASIVASTGIDRTTAYRLLTSLVQTGLVARNDRKLYRLGLEAMQLGLATMSRVPILERCRPMMIRLARRTEDTVYLVVRNGDFAHCIHYEEGVFPIKALVLQVGGLRLLGIGSAGTALMATLSDEEIESFYTRNRDDLPADRTLAQIRKQVAQARRRGYACTDNLVADGVSGVGVNFEVTPGTYAAISVGAIRARMPEDRRQWIAGVMFEELLASGWAPPGKG</sequence>
<evidence type="ECO:0000256" key="2">
    <source>
        <dbReference type="ARBA" id="ARBA00023125"/>
    </source>
</evidence>
<dbReference type="PANTHER" id="PTHR30136:SF39">
    <property type="entry name" value="TRANSCRIPTIONAL REGULATORY PROTEIN"/>
    <property type="match status" value="1"/>
</dbReference>
<dbReference type="PROSITE" id="PS51077">
    <property type="entry name" value="HTH_ICLR"/>
    <property type="match status" value="1"/>
</dbReference>
<dbReference type="Proteomes" id="UP000487350">
    <property type="component" value="Unassembled WGS sequence"/>
</dbReference>
<evidence type="ECO:0000256" key="3">
    <source>
        <dbReference type="ARBA" id="ARBA00023163"/>
    </source>
</evidence>
<evidence type="ECO:0000259" key="5">
    <source>
        <dbReference type="PROSITE" id="PS51078"/>
    </source>
</evidence>
<dbReference type="PROSITE" id="PS51078">
    <property type="entry name" value="ICLR_ED"/>
    <property type="match status" value="1"/>
</dbReference>
<dbReference type="GO" id="GO:0003700">
    <property type="term" value="F:DNA-binding transcription factor activity"/>
    <property type="evidence" value="ECO:0007669"/>
    <property type="project" value="TreeGrafter"/>
</dbReference>
<organism evidence="6 7">
    <name type="scientific">Caenimonas koreensis DSM 17982</name>
    <dbReference type="NCBI Taxonomy" id="1121255"/>
    <lineage>
        <taxon>Bacteria</taxon>
        <taxon>Pseudomonadati</taxon>
        <taxon>Pseudomonadota</taxon>
        <taxon>Betaproteobacteria</taxon>
        <taxon>Burkholderiales</taxon>
        <taxon>Comamonadaceae</taxon>
        <taxon>Caenimonas</taxon>
    </lineage>
</organism>
<dbReference type="SUPFAM" id="SSF55781">
    <property type="entry name" value="GAF domain-like"/>
    <property type="match status" value="1"/>
</dbReference>
<dbReference type="Gene3D" id="3.30.450.40">
    <property type="match status" value="1"/>
</dbReference>
<evidence type="ECO:0000313" key="6">
    <source>
        <dbReference type="EMBL" id="MRD49006.1"/>
    </source>
</evidence>
<evidence type="ECO:0000313" key="7">
    <source>
        <dbReference type="Proteomes" id="UP000487350"/>
    </source>
</evidence>
<comment type="caution">
    <text evidence="6">The sequence shown here is derived from an EMBL/GenBank/DDBJ whole genome shotgun (WGS) entry which is preliminary data.</text>
</comment>
<dbReference type="GO" id="GO:0003677">
    <property type="term" value="F:DNA binding"/>
    <property type="evidence" value="ECO:0007669"/>
    <property type="project" value="UniProtKB-KW"/>
</dbReference>
<keyword evidence="1" id="KW-0805">Transcription regulation</keyword>
<evidence type="ECO:0000259" key="4">
    <source>
        <dbReference type="PROSITE" id="PS51077"/>
    </source>
</evidence>
<dbReference type="SUPFAM" id="SSF46785">
    <property type="entry name" value="Winged helix' DNA-binding domain"/>
    <property type="match status" value="1"/>
</dbReference>
<dbReference type="Pfam" id="PF01614">
    <property type="entry name" value="IclR_C"/>
    <property type="match status" value="1"/>
</dbReference>
<feature type="domain" description="IclR-ED" evidence="5">
    <location>
        <begin position="83"/>
        <end position="265"/>
    </location>
</feature>
<dbReference type="InterPro" id="IPR029016">
    <property type="entry name" value="GAF-like_dom_sf"/>
</dbReference>
<dbReference type="Gene3D" id="1.10.10.10">
    <property type="entry name" value="Winged helix-like DNA-binding domain superfamily/Winged helix DNA-binding domain"/>
    <property type="match status" value="1"/>
</dbReference>
<accession>A0A844BBR3</accession>
<dbReference type="GO" id="GO:0045892">
    <property type="term" value="P:negative regulation of DNA-templated transcription"/>
    <property type="evidence" value="ECO:0007669"/>
    <property type="project" value="TreeGrafter"/>
</dbReference>
<dbReference type="AlphaFoldDB" id="A0A844BBR3"/>
<keyword evidence="7" id="KW-1185">Reference proteome</keyword>
<dbReference type="Pfam" id="PF09339">
    <property type="entry name" value="HTH_IclR"/>
    <property type="match status" value="1"/>
</dbReference>
<dbReference type="EMBL" id="WJBU01000018">
    <property type="protein sequence ID" value="MRD49006.1"/>
    <property type="molecule type" value="Genomic_DNA"/>
</dbReference>
<keyword evidence="3" id="KW-0804">Transcription</keyword>
<dbReference type="RefSeq" id="WP_153586316.1">
    <property type="nucleotide sequence ID" value="NZ_WJBU01000018.1"/>
</dbReference>
<dbReference type="InterPro" id="IPR050707">
    <property type="entry name" value="HTH_MetabolicPath_Reg"/>
</dbReference>
<dbReference type="InterPro" id="IPR014757">
    <property type="entry name" value="Tscrpt_reg_IclR_C"/>
</dbReference>
<reference evidence="6 7" key="1">
    <citation type="submission" date="2019-11" db="EMBL/GenBank/DDBJ databases">
        <title>Caenimonas koreensis gen. nov., sp. nov., isolated from activated sludge.</title>
        <authorList>
            <person name="Seung H.R."/>
        </authorList>
    </citation>
    <scope>NUCLEOTIDE SEQUENCE [LARGE SCALE GENOMIC DNA]</scope>
    <source>
        <strain evidence="6 7">EMB320</strain>
    </source>
</reference>
<dbReference type="InterPro" id="IPR036390">
    <property type="entry name" value="WH_DNA-bd_sf"/>
</dbReference>
<dbReference type="PANTHER" id="PTHR30136">
    <property type="entry name" value="HELIX-TURN-HELIX TRANSCRIPTIONAL REGULATOR, ICLR FAMILY"/>
    <property type="match status" value="1"/>
</dbReference>